<sequence>MALFQRRSPAKAPLWVTLLLLASLALQLLWHNQQPKPDPSIMPLPAPPQLGVLHVTSLGEPAALSKALMLWLQAFDFQSGISVSFHNLNYHRVAAWLGRILELDPRANYPVTAASRLYGSVYDAQKQRIMLMFIHESFLKDPVRRWQALAHGAIVAKHQVKDLKLALKFARALRTNTQRGQIPSWARQMELVFLEDMGELESARFLIGGLMQSGEISDPWERDFFESYLKRLEKAEKIESR</sequence>
<organism evidence="2">
    <name type="scientific">Magnetococcus massalia (strain MO-1)</name>
    <dbReference type="NCBI Taxonomy" id="451514"/>
    <lineage>
        <taxon>Bacteria</taxon>
        <taxon>Pseudomonadati</taxon>
        <taxon>Pseudomonadota</taxon>
        <taxon>Magnetococcia</taxon>
        <taxon>Magnetococcales</taxon>
        <taxon>Magnetococcaceae</taxon>
        <taxon>Magnetococcus</taxon>
    </lineage>
</organism>
<reference evidence="2" key="1">
    <citation type="submission" date="2015-04" db="EMBL/GenBank/DDBJ databases">
        <authorList>
            <person name="Syromyatnikov M.Y."/>
            <person name="Popov V.N."/>
        </authorList>
    </citation>
    <scope>NUCLEOTIDE SEQUENCE</scope>
    <source>
        <strain evidence="2">MO-1</strain>
    </source>
</reference>
<gene>
    <name evidence="2" type="ORF">MAGMO_2927</name>
</gene>
<keyword evidence="1" id="KW-0812">Transmembrane</keyword>
<dbReference type="AlphaFoldDB" id="A0A1S7LKZ9"/>
<evidence type="ECO:0000256" key="1">
    <source>
        <dbReference type="SAM" id="Phobius"/>
    </source>
</evidence>
<protein>
    <submittedName>
        <fullName evidence="2">Uncharacterized protein</fullName>
    </submittedName>
</protein>
<dbReference type="EMBL" id="LO017727">
    <property type="protein sequence ID" value="CRH07073.1"/>
    <property type="molecule type" value="Genomic_DNA"/>
</dbReference>
<keyword evidence="1" id="KW-0472">Membrane</keyword>
<feature type="transmembrane region" description="Helical" evidence="1">
    <location>
        <begin position="12"/>
        <end position="30"/>
    </location>
</feature>
<accession>A0A1S7LKZ9</accession>
<name>A0A1S7LKZ9_MAGMO</name>
<proteinExistence type="predicted"/>
<keyword evidence="1" id="KW-1133">Transmembrane helix</keyword>
<evidence type="ECO:0000313" key="2">
    <source>
        <dbReference type="EMBL" id="CRH07073.1"/>
    </source>
</evidence>